<feature type="compositionally biased region" description="Polar residues" evidence="1">
    <location>
        <begin position="47"/>
        <end position="64"/>
    </location>
</feature>
<protein>
    <submittedName>
        <fullName evidence="2">Uncharacterized protein</fullName>
    </submittedName>
</protein>
<dbReference type="Proteomes" id="UP000001075">
    <property type="component" value="Unassembled WGS sequence"/>
</dbReference>
<evidence type="ECO:0000256" key="1">
    <source>
        <dbReference type="SAM" id="MobiDB-lite"/>
    </source>
</evidence>
<reference evidence="3" key="1">
    <citation type="journal article" date="2011" name="Nat. Biotechnol.">
        <title>The genomic sequence of the Chinese hamster ovary (CHO)-K1 cell line.</title>
        <authorList>
            <person name="Xu X."/>
            <person name="Nagarajan H."/>
            <person name="Lewis N.E."/>
            <person name="Pan S."/>
            <person name="Cai Z."/>
            <person name="Liu X."/>
            <person name="Chen W."/>
            <person name="Xie M."/>
            <person name="Wang W."/>
            <person name="Hammond S."/>
            <person name="Andersen M.R."/>
            <person name="Neff N."/>
            <person name="Passarelli B."/>
            <person name="Koh W."/>
            <person name="Fan H.C."/>
            <person name="Wang J."/>
            <person name="Gui Y."/>
            <person name="Lee K.H."/>
            <person name="Betenbaugh M.J."/>
            <person name="Quake S.R."/>
            <person name="Famili I."/>
            <person name="Palsson B.O."/>
            <person name="Wang J."/>
        </authorList>
    </citation>
    <scope>NUCLEOTIDE SEQUENCE [LARGE SCALE GENOMIC DNA]</scope>
    <source>
        <strain evidence="3">CHO K1 cell line</strain>
    </source>
</reference>
<proteinExistence type="predicted"/>
<gene>
    <name evidence="2" type="ORF">I79_010322</name>
</gene>
<dbReference type="InParanoid" id="G3HI55"/>
<dbReference type="AlphaFoldDB" id="G3HI55"/>
<evidence type="ECO:0000313" key="3">
    <source>
        <dbReference type="Proteomes" id="UP000001075"/>
    </source>
</evidence>
<name>G3HI55_CRIGR</name>
<feature type="compositionally biased region" description="Basic and acidic residues" evidence="1">
    <location>
        <begin position="37"/>
        <end position="46"/>
    </location>
</feature>
<sequence>MVPSPRLSSATSDSSQASGNPSGSGSDTASSSSTKGRARERGESREQTSAVSSSKADRYSSTPCWNKPQVNRGYYVLFHKMVWQR</sequence>
<feature type="region of interest" description="Disordered" evidence="1">
    <location>
        <begin position="1"/>
        <end position="68"/>
    </location>
</feature>
<dbReference type="EMBL" id="JH000399">
    <property type="protein sequence ID" value="EGW10591.1"/>
    <property type="molecule type" value="Genomic_DNA"/>
</dbReference>
<organism evidence="2 3">
    <name type="scientific">Cricetulus griseus</name>
    <name type="common">Chinese hamster</name>
    <name type="synonym">Cricetulus barabensis griseus</name>
    <dbReference type="NCBI Taxonomy" id="10029"/>
    <lineage>
        <taxon>Eukaryota</taxon>
        <taxon>Metazoa</taxon>
        <taxon>Chordata</taxon>
        <taxon>Craniata</taxon>
        <taxon>Vertebrata</taxon>
        <taxon>Euteleostomi</taxon>
        <taxon>Mammalia</taxon>
        <taxon>Eutheria</taxon>
        <taxon>Euarchontoglires</taxon>
        <taxon>Glires</taxon>
        <taxon>Rodentia</taxon>
        <taxon>Myomorpha</taxon>
        <taxon>Muroidea</taxon>
        <taxon>Cricetidae</taxon>
        <taxon>Cricetinae</taxon>
        <taxon>Cricetulus</taxon>
    </lineage>
</organism>
<evidence type="ECO:0000313" key="2">
    <source>
        <dbReference type="EMBL" id="EGW10591.1"/>
    </source>
</evidence>
<accession>G3HI55</accession>
<feature type="compositionally biased region" description="Low complexity" evidence="1">
    <location>
        <begin position="8"/>
        <end position="34"/>
    </location>
</feature>